<dbReference type="Pfam" id="PF00067">
    <property type="entry name" value="p450"/>
    <property type="match status" value="1"/>
</dbReference>
<organism evidence="8 9">
    <name type="scientific">Diaporthe australafricana</name>
    <dbReference type="NCBI Taxonomy" id="127596"/>
    <lineage>
        <taxon>Eukaryota</taxon>
        <taxon>Fungi</taxon>
        <taxon>Dikarya</taxon>
        <taxon>Ascomycota</taxon>
        <taxon>Pezizomycotina</taxon>
        <taxon>Sordariomycetes</taxon>
        <taxon>Sordariomycetidae</taxon>
        <taxon>Diaporthales</taxon>
        <taxon>Diaporthaceae</taxon>
        <taxon>Diaporthe</taxon>
    </lineage>
</organism>
<evidence type="ECO:0000313" key="8">
    <source>
        <dbReference type="EMBL" id="KAL1873165.1"/>
    </source>
</evidence>
<sequence length="525" mass="58536">MNTSVLVLAAILLAVYYSIVLVGSRVLKQTALFPKAVDIVGPRKQLWSITRASMRQVFGGIDTLLEGYQNYARHGKPYIVYDPSTRQELLLPAEHVSWFASLPDSQLSSHGVRQERHALKYLHLGIEQTTTMHFIKHVSGDALARNLHLLQPPMHAELRRLTDGVFGASPAASDGWTEIKVCDAFGDIVFPVITRALLGEELSRDVHFLSVFRRFFMVFGFGTIFVGQLPKLLKGVVARLVRSSFLYYRKKTLGILTPVVTRQLAKLDEENSRSNEDYNFIWQCAKISEKNSLGGIGARAPPGIIAEWIMAMGFAGSSATVIQATNILIDMANCPAEEQVVTRLRKEAEELLVNHGHQKDSNGCQDDSLWHEAAPFKNMPLIDSLIRESLRFHPILIKGLTKEVVPESGLVLPGSSIRMPEGSWVGVPVLGIHRDERFYSNPQVYMPFRFADSAGELEAGKPTTAYLGFGYGKHAWLTATENEGTWRCSTTTNVYDHQGPEEDRLKADLARVPYIIGEKSFKMPS</sequence>
<dbReference type="EMBL" id="JAWRVE010000026">
    <property type="protein sequence ID" value="KAL1873165.1"/>
    <property type="molecule type" value="Genomic_DNA"/>
</dbReference>
<protein>
    <recommendedName>
        <fullName evidence="10">Cytochrome P450</fullName>
    </recommendedName>
</protein>
<evidence type="ECO:0000256" key="1">
    <source>
        <dbReference type="ARBA" id="ARBA00001971"/>
    </source>
</evidence>
<keyword evidence="4" id="KW-0479">Metal-binding</keyword>
<dbReference type="SUPFAM" id="SSF48264">
    <property type="entry name" value="Cytochrome P450"/>
    <property type="match status" value="1"/>
</dbReference>
<evidence type="ECO:0000313" key="9">
    <source>
        <dbReference type="Proteomes" id="UP001583177"/>
    </source>
</evidence>
<dbReference type="CDD" id="cd11041">
    <property type="entry name" value="CYP503A1-like"/>
    <property type="match status" value="1"/>
</dbReference>
<dbReference type="InterPro" id="IPR002403">
    <property type="entry name" value="Cyt_P450_E_grp-IV"/>
</dbReference>
<keyword evidence="9" id="KW-1185">Reference proteome</keyword>
<evidence type="ECO:0000256" key="6">
    <source>
        <dbReference type="ARBA" id="ARBA00023004"/>
    </source>
</evidence>
<keyword evidence="3" id="KW-0349">Heme</keyword>
<accession>A0ABR3XBW0</accession>
<evidence type="ECO:0008006" key="10">
    <source>
        <dbReference type="Google" id="ProtNLM"/>
    </source>
</evidence>
<gene>
    <name evidence="8" type="ORF">Daus18300_003984</name>
</gene>
<dbReference type="PANTHER" id="PTHR46206">
    <property type="entry name" value="CYTOCHROME P450"/>
    <property type="match status" value="1"/>
</dbReference>
<dbReference type="PANTHER" id="PTHR46206:SF1">
    <property type="entry name" value="P450, PUTATIVE (EUROFUNG)-RELATED"/>
    <property type="match status" value="1"/>
</dbReference>
<comment type="caution">
    <text evidence="8">The sequence shown here is derived from an EMBL/GenBank/DDBJ whole genome shotgun (WGS) entry which is preliminary data.</text>
</comment>
<keyword evidence="6" id="KW-0408">Iron</keyword>
<evidence type="ECO:0000256" key="2">
    <source>
        <dbReference type="ARBA" id="ARBA00010617"/>
    </source>
</evidence>
<dbReference type="Proteomes" id="UP001583177">
    <property type="component" value="Unassembled WGS sequence"/>
</dbReference>
<dbReference type="Gene3D" id="1.10.630.10">
    <property type="entry name" value="Cytochrome P450"/>
    <property type="match status" value="1"/>
</dbReference>
<reference evidence="8 9" key="1">
    <citation type="journal article" date="2024" name="IMA Fungus">
        <title>IMA Genome - F19 : A genome assembly and annotation guide to empower mycologists, including annotated draft genome sequences of Ceratocystis pirilliformis, Diaporthe australafricana, Fusarium ophioides, Paecilomyces lecythidis, and Sporothrix stenoceras.</title>
        <authorList>
            <person name="Aylward J."/>
            <person name="Wilson A.M."/>
            <person name="Visagie C.M."/>
            <person name="Spraker J."/>
            <person name="Barnes I."/>
            <person name="Buitendag C."/>
            <person name="Ceriani C."/>
            <person name="Del Mar Angel L."/>
            <person name="du Plessis D."/>
            <person name="Fuchs T."/>
            <person name="Gasser K."/>
            <person name="Kramer D."/>
            <person name="Li W."/>
            <person name="Munsamy K."/>
            <person name="Piso A."/>
            <person name="Price J.L."/>
            <person name="Sonnekus B."/>
            <person name="Thomas C."/>
            <person name="van der Nest A."/>
            <person name="van Dijk A."/>
            <person name="van Heerden A."/>
            <person name="van Vuuren N."/>
            <person name="Yilmaz N."/>
            <person name="Duong T.A."/>
            <person name="van der Merwe N.A."/>
            <person name="Wingfield M.J."/>
            <person name="Wingfield B.D."/>
        </authorList>
    </citation>
    <scope>NUCLEOTIDE SEQUENCE [LARGE SCALE GENOMIC DNA]</scope>
    <source>
        <strain evidence="8 9">CMW 18300</strain>
    </source>
</reference>
<evidence type="ECO:0000256" key="3">
    <source>
        <dbReference type="ARBA" id="ARBA00022617"/>
    </source>
</evidence>
<name>A0ABR3XBW0_9PEZI</name>
<evidence type="ECO:0000256" key="5">
    <source>
        <dbReference type="ARBA" id="ARBA00023002"/>
    </source>
</evidence>
<keyword evidence="5" id="KW-0560">Oxidoreductase</keyword>
<comment type="cofactor">
    <cofactor evidence="1">
        <name>heme</name>
        <dbReference type="ChEBI" id="CHEBI:30413"/>
    </cofactor>
</comment>
<evidence type="ECO:0000256" key="4">
    <source>
        <dbReference type="ARBA" id="ARBA00022723"/>
    </source>
</evidence>
<evidence type="ECO:0000256" key="7">
    <source>
        <dbReference type="ARBA" id="ARBA00023033"/>
    </source>
</evidence>
<keyword evidence="7" id="KW-0503">Monooxygenase</keyword>
<comment type="similarity">
    <text evidence="2">Belongs to the cytochrome P450 family.</text>
</comment>
<proteinExistence type="inferred from homology"/>
<dbReference type="PRINTS" id="PR00465">
    <property type="entry name" value="EP450IV"/>
</dbReference>
<dbReference type="InterPro" id="IPR001128">
    <property type="entry name" value="Cyt_P450"/>
</dbReference>
<dbReference type="InterPro" id="IPR036396">
    <property type="entry name" value="Cyt_P450_sf"/>
</dbReference>